<dbReference type="RefSeq" id="WP_161723463.1">
    <property type="nucleotide sequence ID" value="NZ_JAAAXI010000008.1"/>
</dbReference>
<organism evidence="1 2">
    <name type="scientific">Microvirga arsenatis</name>
    <dbReference type="NCBI Taxonomy" id="2692265"/>
    <lineage>
        <taxon>Bacteria</taxon>
        <taxon>Pseudomonadati</taxon>
        <taxon>Pseudomonadota</taxon>
        <taxon>Alphaproteobacteria</taxon>
        <taxon>Hyphomicrobiales</taxon>
        <taxon>Methylobacteriaceae</taxon>
        <taxon>Microvirga</taxon>
    </lineage>
</organism>
<dbReference type="EMBL" id="JAAAXJ010000005">
    <property type="protein sequence ID" value="NBJ25083.1"/>
    <property type="molecule type" value="Genomic_DNA"/>
</dbReference>
<dbReference type="Gene3D" id="3.30.390.30">
    <property type="match status" value="1"/>
</dbReference>
<evidence type="ECO:0008006" key="3">
    <source>
        <dbReference type="Google" id="ProtNLM"/>
    </source>
</evidence>
<name>A0ABW9Z1C3_9HYPH</name>
<reference evidence="1 2" key="1">
    <citation type="submission" date="2020-01" db="EMBL/GenBank/DDBJ databases">
        <title>Microvirga sp. nov., an arsenate reduction bacterium isolated from Tibet hotspring sediments.</title>
        <authorList>
            <person name="Yuan C.-G."/>
        </authorList>
    </citation>
    <scope>NUCLEOTIDE SEQUENCE [LARGE SCALE GENOMIC DNA]</scope>
    <source>
        <strain evidence="1 2">SYSU G3D203</strain>
    </source>
</reference>
<keyword evidence="2" id="KW-1185">Reference proteome</keyword>
<dbReference type="SUPFAM" id="SSF55424">
    <property type="entry name" value="FAD/NAD-linked reductases, dimerisation (C-terminal) domain"/>
    <property type="match status" value="1"/>
</dbReference>
<gene>
    <name evidence="1" type="ORF">GR303_12045</name>
</gene>
<dbReference type="InterPro" id="IPR016156">
    <property type="entry name" value="FAD/NAD-linked_Rdtase_dimer_sf"/>
</dbReference>
<evidence type="ECO:0000313" key="1">
    <source>
        <dbReference type="EMBL" id="NBJ25083.1"/>
    </source>
</evidence>
<sequence length="110" mass="11404">MREAKGAGEGALQPGLCVTGAGSAGLSVASIAAGERIEGSRLLVSAYEGEPIMPWVLAMSRGLKVSHLAGLVYPYPTLSEATRGAAVEFLKPAAQNPRVRRPMSSARRLG</sequence>
<proteinExistence type="predicted"/>
<evidence type="ECO:0000313" key="2">
    <source>
        <dbReference type="Proteomes" id="UP000818323"/>
    </source>
</evidence>
<comment type="caution">
    <text evidence="1">The sequence shown here is derived from an EMBL/GenBank/DDBJ whole genome shotgun (WGS) entry which is preliminary data.</text>
</comment>
<dbReference type="Proteomes" id="UP000818323">
    <property type="component" value="Unassembled WGS sequence"/>
</dbReference>
<protein>
    <recommendedName>
        <fullName evidence="3">Pyridine nucleotide-disulphide oxidoreductase dimerisation domain-containing protein</fullName>
    </recommendedName>
</protein>
<accession>A0ABW9Z1C3</accession>